<keyword evidence="2" id="KW-1185">Reference proteome</keyword>
<accession>A0A0V0Z9W1</accession>
<reference evidence="1 2" key="1">
    <citation type="submission" date="2015-01" db="EMBL/GenBank/DDBJ databases">
        <title>Evolution of Trichinella species and genotypes.</title>
        <authorList>
            <person name="Korhonen P.K."/>
            <person name="Edoardo P."/>
            <person name="Giuseppe L.R."/>
            <person name="Gasser R.B."/>
        </authorList>
    </citation>
    <scope>NUCLEOTIDE SEQUENCE [LARGE SCALE GENOMIC DNA]</scope>
    <source>
        <strain evidence="1">ISS2496</strain>
    </source>
</reference>
<name>A0A0V0Z9W1_9BILA</name>
<dbReference type="EMBL" id="JYDQ01000282">
    <property type="protein sequence ID" value="KRY09268.1"/>
    <property type="molecule type" value="Genomic_DNA"/>
</dbReference>
<organism evidence="1 2">
    <name type="scientific">Trichinella patagoniensis</name>
    <dbReference type="NCBI Taxonomy" id="990121"/>
    <lineage>
        <taxon>Eukaryota</taxon>
        <taxon>Metazoa</taxon>
        <taxon>Ecdysozoa</taxon>
        <taxon>Nematoda</taxon>
        <taxon>Enoplea</taxon>
        <taxon>Dorylaimia</taxon>
        <taxon>Trichinellida</taxon>
        <taxon>Trichinellidae</taxon>
        <taxon>Trichinella</taxon>
    </lineage>
</organism>
<proteinExistence type="predicted"/>
<sequence>MLKHVNAIVEKSFLNICSSLSKNPRGNKALLLVRKQRLRNSSCTPCFSQWKTMEQQSSGQKVSVLSYICHNSGGQLLKRRQSEMRLTARLFRPRLSCTV</sequence>
<gene>
    <name evidence="1" type="ORF">T12_12397</name>
</gene>
<evidence type="ECO:0000313" key="2">
    <source>
        <dbReference type="Proteomes" id="UP000054783"/>
    </source>
</evidence>
<dbReference type="Proteomes" id="UP000054783">
    <property type="component" value="Unassembled WGS sequence"/>
</dbReference>
<dbReference type="AlphaFoldDB" id="A0A0V0Z9W1"/>
<evidence type="ECO:0000313" key="1">
    <source>
        <dbReference type="EMBL" id="KRY09268.1"/>
    </source>
</evidence>
<protein>
    <submittedName>
        <fullName evidence="1">Uncharacterized protein</fullName>
    </submittedName>
</protein>
<comment type="caution">
    <text evidence="1">The sequence shown here is derived from an EMBL/GenBank/DDBJ whole genome shotgun (WGS) entry which is preliminary data.</text>
</comment>